<accession>A0A438KEP2</accession>
<comment type="caution">
    <text evidence="2">The sequence shown here is derived from an EMBL/GenBank/DDBJ whole genome shotgun (WGS) entry which is preliminary data.</text>
</comment>
<protein>
    <submittedName>
        <fullName evidence="2">Trafficking protein particle complex II-specific subunit 120-like</fullName>
    </submittedName>
</protein>
<gene>
    <name evidence="2" type="primary">TRS120_3</name>
    <name evidence="2" type="ORF">CK203_005126</name>
</gene>
<dbReference type="EMBL" id="QGNW01000008">
    <property type="protein sequence ID" value="RVX19657.1"/>
    <property type="molecule type" value="Genomic_DNA"/>
</dbReference>
<evidence type="ECO:0000313" key="3">
    <source>
        <dbReference type="Proteomes" id="UP000288805"/>
    </source>
</evidence>
<dbReference type="PANTHER" id="PTHR21512">
    <property type="entry name" value="TRAFFICKING PROTEIN PARTICLE COMPLEX SUBUNIT 9"/>
    <property type="match status" value="1"/>
</dbReference>
<dbReference type="InterPro" id="IPR013935">
    <property type="entry name" value="Trs120_TRAPPC9"/>
</dbReference>
<dbReference type="AlphaFoldDB" id="A0A438KEP2"/>
<evidence type="ECO:0000313" key="2">
    <source>
        <dbReference type="EMBL" id="RVX19657.1"/>
    </source>
</evidence>
<proteinExistence type="predicted"/>
<sequence length="355" mass="37719">MSSVRAGDPLAAWSAAARLLRCYYPLITPAGQNGLATALKNSSERLPSGTRCADPALPFIRLHSFPLQPSQMDIVKRNPAREDWWAGSAPSGPFIYTPFSKGEPNDTSKQELIWIVGEPVQVLVELANPCGFDLMVESIYLSVHSGNFDAFPIRVNLPPNSSKVITLSGIPTSVGHVTIPGCTVHCFGVITEHLFKDVDNLLHGAAQGLVLSDPFRCCGSAKLRNVSVPQISVVPPLPLLVSRIVGGVGAVILYEGEIRDVWISLANAGTVPVEQAHISLSGKNQDAVISVAYETLKSVLPLKPGAEVTLPVTLKAWQLGLVDPDNAAGKSASGSTGRQSKDGISPILLIHYTGI</sequence>
<dbReference type="Pfam" id="PF26254">
    <property type="entry name" value="Ig_TRAPPC9-Trs120_1st"/>
    <property type="match status" value="1"/>
</dbReference>
<organism evidence="2 3">
    <name type="scientific">Vitis vinifera</name>
    <name type="common">Grape</name>
    <dbReference type="NCBI Taxonomy" id="29760"/>
    <lineage>
        <taxon>Eukaryota</taxon>
        <taxon>Viridiplantae</taxon>
        <taxon>Streptophyta</taxon>
        <taxon>Embryophyta</taxon>
        <taxon>Tracheophyta</taxon>
        <taxon>Spermatophyta</taxon>
        <taxon>Magnoliopsida</taxon>
        <taxon>eudicotyledons</taxon>
        <taxon>Gunneridae</taxon>
        <taxon>Pentapetalae</taxon>
        <taxon>rosids</taxon>
        <taxon>Vitales</taxon>
        <taxon>Vitaceae</taxon>
        <taxon>Viteae</taxon>
        <taxon>Vitis</taxon>
    </lineage>
</organism>
<dbReference type="GO" id="GO:0005794">
    <property type="term" value="C:Golgi apparatus"/>
    <property type="evidence" value="ECO:0007669"/>
    <property type="project" value="UniProtKB-SubCell"/>
</dbReference>
<dbReference type="PANTHER" id="PTHR21512:SF5">
    <property type="entry name" value="TRAFFICKING PROTEIN PARTICLE COMPLEX SUBUNIT 9"/>
    <property type="match status" value="1"/>
</dbReference>
<name>A0A438KEP2_VITVI</name>
<feature type="domain" description="Trs120/TRAPPC9 first Ig-like" evidence="1">
    <location>
        <begin position="88"/>
        <end position="188"/>
    </location>
</feature>
<dbReference type="Proteomes" id="UP000288805">
    <property type="component" value="Unassembled WGS sequence"/>
</dbReference>
<reference evidence="2 3" key="1">
    <citation type="journal article" date="2018" name="PLoS Genet.">
        <title>Population sequencing reveals clonal diversity and ancestral inbreeding in the grapevine cultivar Chardonnay.</title>
        <authorList>
            <person name="Roach M.J."/>
            <person name="Johnson D.L."/>
            <person name="Bohlmann J."/>
            <person name="van Vuuren H.J."/>
            <person name="Jones S.J."/>
            <person name="Pretorius I.S."/>
            <person name="Schmidt S.A."/>
            <person name="Borneman A.R."/>
        </authorList>
    </citation>
    <scope>NUCLEOTIDE SEQUENCE [LARGE SCALE GENOMIC DNA]</scope>
    <source>
        <strain evidence="3">cv. Chardonnay</strain>
        <tissue evidence="2">Leaf</tissue>
    </source>
</reference>
<evidence type="ECO:0000259" key="1">
    <source>
        <dbReference type="Pfam" id="PF26254"/>
    </source>
</evidence>
<dbReference type="InterPro" id="IPR058565">
    <property type="entry name" value="Ig_TRAPPC9_Trs120_1st"/>
</dbReference>